<reference evidence="2" key="2">
    <citation type="submission" date="2016-11" db="EMBL/GenBank/DDBJ databases">
        <authorList>
            <person name="Jaros S."/>
            <person name="Januszkiewicz K."/>
            <person name="Wedrychowicz H."/>
        </authorList>
    </citation>
    <scope>NUCLEOTIDE SEQUENCE [LARGE SCALE GENOMIC DNA]</scope>
    <source>
        <strain evidence="2">UWOS</strain>
    </source>
</reference>
<feature type="signal peptide" evidence="1">
    <location>
        <begin position="1"/>
        <end position="19"/>
    </location>
</feature>
<dbReference type="PROSITE" id="PS51257">
    <property type="entry name" value="PROKAR_LIPOPROTEIN"/>
    <property type="match status" value="1"/>
</dbReference>
<dbReference type="Proteomes" id="UP000184275">
    <property type="component" value="Unassembled WGS sequence"/>
</dbReference>
<dbReference type="STRING" id="28122.SAMN02745108_02058"/>
<dbReference type="Proteomes" id="UP000190449">
    <property type="component" value="Unassembled WGS sequence"/>
</dbReference>
<feature type="chain" id="PRO_5044562670" evidence="1">
    <location>
        <begin position="20"/>
        <end position="291"/>
    </location>
</feature>
<gene>
    <name evidence="3" type="ORF">SAMN02745108_02058</name>
    <name evidence="2" type="ORF">SAMN05720469_104133</name>
</gene>
<dbReference type="AlphaFoldDB" id="A0A1M6RW89"/>
<keyword evidence="4" id="KW-1185">Reference proteome</keyword>
<evidence type="ECO:0000313" key="2">
    <source>
        <dbReference type="EMBL" id="SHK36721.1"/>
    </source>
</evidence>
<dbReference type="EMBL" id="FUWU01000038">
    <property type="protein sequence ID" value="SJZ95377.1"/>
    <property type="molecule type" value="Genomic_DNA"/>
</dbReference>
<reference evidence="4" key="1">
    <citation type="submission" date="2016-11" db="EMBL/GenBank/DDBJ databases">
        <authorList>
            <person name="Varghese N."/>
            <person name="Submissions S."/>
        </authorList>
    </citation>
    <scope>NUCLEOTIDE SEQUENCE [LARGE SCALE GENOMIC DNA]</scope>
    <source>
        <strain evidence="4">UWOS</strain>
    </source>
</reference>
<proteinExistence type="predicted"/>
<accession>A0A1M6RW89</accession>
<organism evidence="2 4">
    <name type="scientific">Fibrobacter intestinalis</name>
    <dbReference type="NCBI Taxonomy" id="28122"/>
    <lineage>
        <taxon>Bacteria</taxon>
        <taxon>Pseudomonadati</taxon>
        <taxon>Fibrobacterota</taxon>
        <taxon>Fibrobacteria</taxon>
        <taxon>Fibrobacterales</taxon>
        <taxon>Fibrobacteraceae</taxon>
        <taxon>Fibrobacter</taxon>
    </lineage>
</organism>
<accession>A0A1T4PVQ9</accession>
<evidence type="ECO:0000256" key="1">
    <source>
        <dbReference type="SAM" id="SignalP"/>
    </source>
</evidence>
<protein>
    <submittedName>
        <fullName evidence="2">Uncharacterized protein</fullName>
    </submittedName>
</protein>
<reference evidence="3 5" key="3">
    <citation type="submission" date="2017-02" db="EMBL/GenBank/DDBJ databases">
        <authorList>
            <person name="Peterson S.W."/>
        </authorList>
    </citation>
    <scope>NUCLEOTIDE SEQUENCE [LARGE SCALE GENOMIC DNA]</scope>
    <source>
        <strain evidence="3 5">ATCC 43854</strain>
    </source>
</reference>
<sequence>MMNKTLNLFMALSAVAITACSSMDVSSSEALEGNYPKDFTVEAYLSVHPELAGLQIQDLIKAHNDSLMLESEAIAADTAAFFADTASLHQIYVNPYFAGYSEELWVEDWTPNVISETVCGLDTTYVTVKPDTLKALKVWLGEITYDAAGKIIRVEGFSDSLKTEPVAFDIDGVLNTIVNRSPSNTGTVVDSTDCKVVETRTEGEIPKDKRRRLVNFNFNDNLLDLVELESLLQNDLNMDVIALQFIMYGQSHGWAYRICTDEEKNNPVQTETYPAVKLYCDDDGIIREIAE</sequence>
<dbReference type="EMBL" id="FRAW01000004">
    <property type="protein sequence ID" value="SHK36721.1"/>
    <property type="molecule type" value="Genomic_DNA"/>
</dbReference>
<dbReference type="RefSeq" id="WP_143159318.1">
    <property type="nucleotide sequence ID" value="NZ_FRAW01000004.1"/>
</dbReference>
<evidence type="ECO:0000313" key="3">
    <source>
        <dbReference type="EMBL" id="SJZ95377.1"/>
    </source>
</evidence>
<evidence type="ECO:0000313" key="5">
    <source>
        <dbReference type="Proteomes" id="UP000190449"/>
    </source>
</evidence>
<name>A0A1M6RW89_9BACT</name>
<evidence type="ECO:0000313" key="4">
    <source>
        <dbReference type="Proteomes" id="UP000184275"/>
    </source>
</evidence>
<keyword evidence="1" id="KW-0732">Signal</keyword>